<keyword evidence="6 11" id="KW-0378">Hydrolase</keyword>
<evidence type="ECO:0000256" key="3">
    <source>
        <dbReference type="ARBA" id="ARBA00007931"/>
    </source>
</evidence>
<dbReference type="Pfam" id="PF02163">
    <property type="entry name" value="Peptidase_M50"/>
    <property type="match status" value="1"/>
</dbReference>
<dbReference type="SMART" id="SM00228">
    <property type="entry name" value="PDZ"/>
    <property type="match status" value="2"/>
</dbReference>
<dbReference type="PANTHER" id="PTHR42837">
    <property type="entry name" value="REGULATOR OF SIGMA-E PROTEASE RSEP"/>
    <property type="match status" value="1"/>
</dbReference>
<accession>A0ABT3PMQ4</accession>
<keyword evidence="7 11" id="KW-0862">Zinc</keyword>
<keyword evidence="5 11" id="KW-0812">Transmembrane</keyword>
<evidence type="ECO:0000256" key="7">
    <source>
        <dbReference type="ARBA" id="ARBA00022833"/>
    </source>
</evidence>
<dbReference type="PROSITE" id="PS50106">
    <property type="entry name" value="PDZ"/>
    <property type="match status" value="1"/>
</dbReference>
<dbReference type="CDD" id="cd06163">
    <property type="entry name" value="S2P-M50_PDZ_RseP-like"/>
    <property type="match status" value="2"/>
</dbReference>
<feature type="transmembrane region" description="Helical" evidence="11">
    <location>
        <begin position="420"/>
        <end position="442"/>
    </location>
</feature>
<comment type="similarity">
    <text evidence="3 11">Belongs to the peptidase M50B family.</text>
</comment>
<keyword evidence="11" id="KW-0479">Metal-binding</keyword>
<dbReference type="CDD" id="cd23081">
    <property type="entry name" value="cpPDZ_EcRseP-like"/>
    <property type="match status" value="1"/>
</dbReference>
<dbReference type="InterPro" id="IPR041489">
    <property type="entry name" value="PDZ_6"/>
</dbReference>
<evidence type="ECO:0000259" key="12">
    <source>
        <dbReference type="PROSITE" id="PS50106"/>
    </source>
</evidence>
<comment type="caution">
    <text evidence="13">The sequence shown here is derived from an EMBL/GenBank/DDBJ whole genome shotgun (WGS) entry which is preliminary data.</text>
</comment>
<protein>
    <recommendedName>
        <fullName evidence="11">Zinc metalloprotease</fullName>
        <ecNumber evidence="11">3.4.24.-</ecNumber>
    </recommendedName>
</protein>
<evidence type="ECO:0000256" key="8">
    <source>
        <dbReference type="ARBA" id="ARBA00022989"/>
    </source>
</evidence>
<dbReference type="Gene3D" id="2.30.42.10">
    <property type="match status" value="2"/>
</dbReference>
<dbReference type="NCBIfam" id="TIGR00054">
    <property type="entry name" value="RIP metalloprotease RseP"/>
    <property type="match status" value="1"/>
</dbReference>
<evidence type="ECO:0000256" key="11">
    <source>
        <dbReference type="RuleBase" id="RU362031"/>
    </source>
</evidence>
<comment type="cofactor">
    <cofactor evidence="1 11">
        <name>Zn(2+)</name>
        <dbReference type="ChEBI" id="CHEBI:29105"/>
    </cofactor>
</comment>
<dbReference type="Proteomes" id="UP001207918">
    <property type="component" value="Unassembled WGS sequence"/>
</dbReference>
<dbReference type="Pfam" id="PF17820">
    <property type="entry name" value="PDZ_6"/>
    <property type="match status" value="1"/>
</dbReference>
<dbReference type="PANTHER" id="PTHR42837:SF2">
    <property type="entry name" value="MEMBRANE METALLOPROTEASE ARASP2, CHLOROPLASTIC-RELATED"/>
    <property type="match status" value="1"/>
</dbReference>
<evidence type="ECO:0000256" key="4">
    <source>
        <dbReference type="ARBA" id="ARBA00022670"/>
    </source>
</evidence>
<feature type="domain" description="PDZ" evidence="12">
    <location>
        <begin position="226"/>
        <end position="279"/>
    </location>
</feature>
<gene>
    <name evidence="13" type="primary">rseP</name>
    <name evidence="13" type="ORF">J6I44_10160</name>
</gene>
<dbReference type="GO" id="GO:0008237">
    <property type="term" value="F:metallopeptidase activity"/>
    <property type="evidence" value="ECO:0007669"/>
    <property type="project" value="UniProtKB-KW"/>
</dbReference>
<evidence type="ECO:0000256" key="6">
    <source>
        <dbReference type="ARBA" id="ARBA00022801"/>
    </source>
</evidence>
<evidence type="ECO:0000313" key="14">
    <source>
        <dbReference type="Proteomes" id="UP001207918"/>
    </source>
</evidence>
<dbReference type="InterPro" id="IPR001478">
    <property type="entry name" value="PDZ"/>
</dbReference>
<evidence type="ECO:0000256" key="9">
    <source>
        <dbReference type="ARBA" id="ARBA00023049"/>
    </source>
</evidence>
<feature type="transmembrane region" description="Helical" evidence="11">
    <location>
        <begin position="101"/>
        <end position="126"/>
    </location>
</feature>
<sequence>MEWILGLLSTLAIFAAALLILVFVHELGHFLAAKLFGMRVERFSLGFPPRIFGFQKGETDYCIGATPLGGYVKITGMIDESMDTDHLDEEPKPWEFRSKPVWQRIVVITAGVIFNMILAVAIYAGITYSMGENKIKLDSINGIYVAEGSLADQVGFQTGDKLVGVNGEEVPYFNDLFAPENVMASDLSYTVLRNGQQAQIAIADSMINDIGKEGLIGLENLLPSKVRSVVSESPAEKAGLKAGDQITSVNNQEVGYWLQLVEMINSAEDSLTLGVNRNGEMLSYTVMPDADNKLGIYAPNNTDSLFEVESFRYGLFESVDKGVERTNSTLVGIVKGFKKMFTGELAVSESLGGPVAIANVTKEATDRSGWLGFWNITAFLSVTLAIMNILPIPALDGGHLMFLIYEGVTRREPSPKVRMWLQQIGFLILLGIIIFATFNDILRQFG</sequence>
<evidence type="ECO:0000313" key="13">
    <source>
        <dbReference type="EMBL" id="MCW9707221.1"/>
    </source>
</evidence>
<keyword evidence="8 11" id="KW-1133">Transmembrane helix</keyword>
<keyword evidence="9 11" id="KW-0482">Metalloprotease</keyword>
<keyword evidence="4" id="KW-0645">Protease</keyword>
<dbReference type="InterPro" id="IPR008915">
    <property type="entry name" value="Peptidase_M50"/>
</dbReference>
<reference evidence="13 14" key="1">
    <citation type="submission" date="2021-03" db="EMBL/GenBank/DDBJ databases">
        <title>Aliifodinibius sp. nov., a new bacterium isolated from saline soil.</title>
        <authorList>
            <person name="Galisteo C."/>
            <person name="De La Haba R."/>
            <person name="Sanchez-Porro C."/>
            <person name="Ventosa A."/>
        </authorList>
    </citation>
    <scope>NUCLEOTIDE SEQUENCE [LARGE SCALE GENOMIC DNA]</scope>
    <source>
        <strain evidence="13 14">1BSP15-2V2</strain>
    </source>
</reference>
<dbReference type="EC" id="3.4.24.-" evidence="11"/>
<dbReference type="RefSeq" id="WP_265765979.1">
    <property type="nucleotide sequence ID" value="NZ_JAGGJA010000006.1"/>
</dbReference>
<keyword evidence="10 11" id="KW-0472">Membrane</keyword>
<evidence type="ECO:0000256" key="1">
    <source>
        <dbReference type="ARBA" id="ARBA00001947"/>
    </source>
</evidence>
<comment type="subcellular location">
    <subcellularLocation>
        <location evidence="2">Membrane</location>
        <topology evidence="2">Multi-pass membrane protein</topology>
    </subcellularLocation>
</comment>
<dbReference type="EMBL" id="JAGGJA010000006">
    <property type="protein sequence ID" value="MCW9707221.1"/>
    <property type="molecule type" value="Genomic_DNA"/>
</dbReference>
<evidence type="ECO:0000256" key="2">
    <source>
        <dbReference type="ARBA" id="ARBA00004141"/>
    </source>
</evidence>
<dbReference type="InterPro" id="IPR004387">
    <property type="entry name" value="Pept_M50_Zn"/>
</dbReference>
<evidence type="ECO:0000256" key="5">
    <source>
        <dbReference type="ARBA" id="ARBA00022692"/>
    </source>
</evidence>
<name>A0ABT3PMQ4_9BACT</name>
<organism evidence="13 14">
    <name type="scientific">Fodinibius salsisoli</name>
    <dbReference type="NCBI Taxonomy" id="2820877"/>
    <lineage>
        <taxon>Bacteria</taxon>
        <taxon>Pseudomonadati</taxon>
        <taxon>Balneolota</taxon>
        <taxon>Balneolia</taxon>
        <taxon>Balneolales</taxon>
        <taxon>Balneolaceae</taxon>
        <taxon>Fodinibius</taxon>
    </lineage>
</organism>
<keyword evidence="14" id="KW-1185">Reference proteome</keyword>
<feature type="transmembrane region" description="Helical" evidence="11">
    <location>
        <begin position="371"/>
        <end position="392"/>
    </location>
</feature>
<dbReference type="SUPFAM" id="SSF50156">
    <property type="entry name" value="PDZ domain-like"/>
    <property type="match status" value="2"/>
</dbReference>
<evidence type="ECO:0000256" key="10">
    <source>
        <dbReference type="ARBA" id="ARBA00023136"/>
    </source>
</evidence>
<proteinExistence type="inferred from homology"/>
<dbReference type="InterPro" id="IPR036034">
    <property type="entry name" value="PDZ_sf"/>
</dbReference>